<dbReference type="Gene3D" id="3.40.47.10">
    <property type="match status" value="1"/>
</dbReference>
<dbReference type="CDD" id="cd00827">
    <property type="entry name" value="init_cond_enzymes"/>
    <property type="match status" value="1"/>
</dbReference>
<evidence type="ECO:0000256" key="2">
    <source>
        <dbReference type="ARBA" id="ARBA00023315"/>
    </source>
</evidence>
<dbReference type="PANTHER" id="PTHR34069:SF2">
    <property type="entry name" value="BETA-KETOACYL-[ACYL-CARRIER-PROTEIN] SYNTHASE III"/>
    <property type="match status" value="1"/>
</dbReference>
<keyword evidence="6" id="KW-1185">Reference proteome</keyword>
<keyword evidence="2" id="KW-0012">Acyltransferase</keyword>
<dbReference type="Pfam" id="PF08545">
    <property type="entry name" value="ACP_syn_III"/>
    <property type="match status" value="1"/>
</dbReference>
<keyword evidence="1" id="KW-0808">Transferase</keyword>
<proteinExistence type="predicted"/>
<dbReference type="AlphaFoldDB" id="A0A1M4TWP6"/>
<dbReference type="PANTHER" id="PTHR34069">
    <property type="entry name" value="3-OXOACYL-[ACYL-CARRIER-PROTEIN] SYNTHASE 3"/>
    <property type="match status" value="1"/>
</dbReference>
<evidence type="ECO:0000256" key="1">
    <source>
        <dbReference type="ARBA" id="ARBA00022679"/>
    </source>
</evidence>
<dbReference type="GO" id="GO:0044550">
    <property type="term" value="P:secondary metabolite biosynthetic process"/>
    <property type="evidence" value="ECO:0007669"/>
    <property type="project" value="TreeGrafter"/>
</dbReference>
<dbReference type="Pfam" id="PF08541">
    <property type="entry name" value="ACP_syn_III_C"/>
    <property type="match status" value="1"/>
</dbReference>
<reference evidence="6" key="1">
    <citation type="submission" date="2016-11" db="EMBL/GenBank/DDBJ databases">
        <authorList>
            <person name="Varghese N."/>
            <person name="Submissions S."/>
        </authorList>
    </citation>
    <scope>NUCLEOTIDE SEQUENCE [LARGE SCALE GENOMIC DNA]</scope>
    <source>
        <strain evidence="6">DSM 18761</strain>
    </source>
</reference>
<dbReference type="SUPFAM" id="SSF53901">
    <property type="entry name" value="Thiolase-like"/>
    <property type="match status" value="1"/>
</dbReference>
<evidence type="ECO:0000259" key="3">
    <source>
        <dbReference type="Pfam" id="PF08541"/>
    </source>
</evidence>
<evidence type="ECO:0000259" key="4">
    <source>
        <dbReference type="Pfam" id="PF08545"/>
    </source>
</evidence>
<sequence length="342" mass="37898">MERKDINVGIVGTGLYIPETYMTAEDIAKETGIPEEIIKTKFGIIKKPIPGPEDHTCYMGIQAAKDCLKRTGVDPKEIDLIIYISEEHKEYLLWTSGIKLQYEIGAENAWAFDMALRCGTAVAALKIAKDMMVADDNINTVMIAGGYRNVDFIDYKNPRVSFMYDLAAGGGAILLKKNYNRNIVLEASIITDGSFSEDVAVVGGGTKYPVSHEMIDKGLYKLDVLNMEHMKKGLEEKSMPNFLGVIKESLRKSGYTPSDIGYLAILHMKRSAHEFILNELGLSPDKSIYLENYGHMGQIDQILSTQLALEGGKIKDGDIVVWVSAGIGYVWDAITIKWGPIE</sequence>
<dbReference type="GO" id="GO:0004315">
    <property type="term" value="F:3-oxoacyl-[acyl-carrier-protein] synthase activity"/>
    <property type="evidence" value="ECO:0007669"/>
    <property type="project" value="InterPro"/>
</dbReference>
<dbReference type="NCBIfam" id="NF005308">
    <property type="entry name" value="PRK06840.1"/>
    <property type="match status" value="1"/>
</dbReference>
<dbReference type="Proteomes" id="UP000184127">
    <property type="component" value="Unassembled WGS sequence"/>
</dbReference>
<dbReference type="InterPro" id="IPR016039">
    <property type="entry name" value="Thiolase-like"/>
</dbReference>
<feature type="domain" description="Beta-ketoacyl-[acyl-carrier-protein] synthase III C-terminal" evidence="3">
    <location>
        <begin position="250"/>
        <end position="338"/>
    </location>
</feature>
<evidence type="ECO:0000313" key="5">
    <source>
        <dbReference type="EMBL" id="SHE48842.1"/>
    </source>
</evidence>
<dbReference type="RefSeq" id="WP_072967221.1">
    <property type="nucleotide sequence ID" value="NZ_FQUR01000007.1"/>
</dbReference>
<protein>
    <submittedName>
        <fullName evidence="5">3-oxoacyl-[acyl-carrier-protein] synthase-3</fullName>
    </submittedName>
</protein>
<feature type="domain" description="Beta-ketoacyl-[acyl-carrier-protein] synthase III N-terminal" evidence="4">
    <location>
        <begin position="112"/>
        <end position="193"/>
    </location>
</feature>
<dbReference type="InterPro" id="IPR013751">
    <property type="entry name" value="ACP_syn_III_N"/>
</dbReference>
<gene>
    <name evidence="5" type="ORF">SAMN02745195_00518</name>
</gene>
<dbReference type="InterPro" id="IPR013747">
    <property type="entry name" value="ACP_syn_III_C"/>
</dbReference>
<accession>A0A1M4TWP6</accession>
<evidence type="ECO:0000313" key="6">
    <source>
        <dbReference type="Proteomes" id="UP000184127"/>
    </source>
</evidence>
<dbReference type="EMBL" id="FQUR01000007">
    <property type="protein sequence ID" value="SHE48842.1"/>
    <property type="molecule type" value="Genomic_DNA"/>
</dbReference>
<organism evidence="5 6">
    <name type="scientific">Thermoanaerobacter uzonensis DSM 18761</name>
    <dbReference type="NCBI Taxonomy" id="1123369"/>
    <lineage>
        <taxon>Bacteria</taxon>
        <taxon>Bacillati</taxon>
        <taxon>Bacillota</taxon>
        <taxon>Clostridia</taxon>
        <taxon>Thermoanaerobacterales</taxon>
        <taxon>Thermoanaerobacteraceae</taxon>
        <taxon>Thermoanaerobacter</taxon>
    </lineage>
</organism>
<dbReference type="GO" id="GO:0006633">
    <property type="term" value="P:fatty acid biosynthetic process"/>
    <property type="evidence" value="ECO:0007669"/>
    <property type="project" value="InterPro"/>
</dbReference>
<name>A0A1M4TWP6_9THEO</name>